<reference evidence="1 2" key="1">
    <citation type="submission" date="2016-10" db="EMBL/GenBank/DDBJ databases">
        <authorList>
            <person name="de Groot N.N."/>
        </authorList>
    </citation>
    <scope>NUCLEOTIDE SEQUENCE [LARGE SCALE GENOMIC DNA]</scope>
    <source>
        <strain evidence="1 2">CGMCC 4.2023</strain>
    </source>
</reference>
<gene>
    <name evidence="1" type="ORF">SAMN05216223_116126</name>
</gene>
<dbReference type="Gene3D" id="1.10.287.1080">
    <property type="entry name" value="MazG-like"/>
    <property type="match status" value="1"/>
</dbReference>
<evidence type="ECO:0000313" key="1">
    <source>
        <dbReference type="EMBL" id="SEG85726.1"/>
    </source>
</evidence>
<dbReference type="SUPFAM" id="SSF101386">
    <property type="entry name" value="all-alpha NTP pyrophosphatases"/>
    <property type="match status" value="1"/>
</dbReference>
<sequence length="104" mass="11432">MNDSTWTTVDQLKQWLDDKDGVAPETARLMRILKLQEELGEVAEAVMGAMGTNPRKGASHTWDDVESEVCDVILSGMVLLATLTPDAGKKFDERLSIIAERSLA</sequence>
<evidence type="ECO:0008006" key="3">
    <source>
        <dbReference type="Google" id="ProtNLM"/>
    </source>
</evidence>
<protein>
    <recommendedName>
        <fullName evidence="3">MazG nucleotide pyrophosphohydrolase domain-containing protein</fullName>
    </recommendedName>
</protein>
<name>A0A1H6DLX7_9ACTN</name>
<keyword evidence="2" id="KW-1185">Reference proteome</keyword>
<dbReference type="Proteomes" id="UP000236754">
    <property type="component" value="Unassembled WGS sequence"/>
</dbReference>
<dbReference type="RefSeq" id="WP_103889086.1">
    <property type="nucleotide sequence ID" value="NZ_FNVU01000016.1"/>
</dbReference>
<accession>A0A1H6DLX7</accession>
<dbReference type="CDD" id="cd11533">
    <property type="entry name" value="NTP-PPase_Af0060_like"/>
    <property type="match status" value="1"/>
</dbReference>
<dbReference type="AlphaFoldDB" id="A0A1H6DLX7"/>
<dbReference type="InterPro" id="IPR044548">
    <property type="entry name" value="AF0060_NTP-PPase_MazG-like"/>
</dbReference>
<organism evidence="1 2">
    <name type="scientific">Actinacidiphila yanglinensis</name>
    <dbReference type="NCBI Taxonomy" id="310779"/>
    <lineage>
        <taxon>Bacteria</taxon>
        <taxon>Bacillati</taxon>
        <taxon>Actinomycetota</taxon>
        <taxon>Actinomycetes</taxon>
        <taxon>Kitasatosporales</taxon>
        <taxon>Streptomycetaceae</taxon>
        <taxon>Actinacidiphila</taxon>
    </lineage>
</organism>
<dbReference type="EMBL" id="FNVU01000016">
    <property type="protein sequence ID" value="SEG85726.1"/>
    <property type="molecule type" value="Genomic_DNA"/>
</dbReference>
<proteinExistence type="predicted"/>
<evidence type="ECO:0000313" key="2">
    <source>
        <dbReference type="Proteomes" id="UP000236754"/>
    </source>
</evidence>
<dbReference type="OrthoDB" id="3785106at2"/>